<evidence type="ECO:0000256" key="1">
    <source>
        <dbReference type="SAM" id="SignalP"/>
    </source>
</evidence>
<dbReference type="Proteomes" id="UP000326509">
    <property type="component" value="Unassembled WGS sequence"/>
</dbReference>
<feature type="signal peptide" evidence="1">
    <location>
        <begin position="1"/>
        <end position="27"/>
    </location>
</feature>
<sequence length="574" mass="63989">MQQLKNQKKMKKLLFLFSIILSTVVFAQDTGSFYGGFESNTQWLLDDEGILFDAPSDQLRSNNYFQLNYNLGKFTAGIQYEAYLPSALLGYSPVYDNQNGIAHYFLNYKDEKLDVTGGYFYEQFGSGLILRTWEDRQLGVNNALRGIRVRFNATENLDLTGIYGQQRNGFEVSEGTVQGVDANYNLSNALNLETVDLKVGASYVGRYQDVNGNDTIPDVVSAFGGRLDFVIGNVYGGIEANAKSKDVIANEGQISTNKLYDGTSMQVNVGYAQKGFGVNGTFRRLENWSFYSDRLAEGNVFNQQILNYVPALTKQQDYLLTNIYVYNSQPRLIIDSFDQRAGEVGTQFDLFYSFKKDSWAGKYKTKIAANFSYWAGLDAEYNVENAFYDAKFVGNGSRLFRDFSVEVKNKWSKSLNTVFTFQDVIIDKGVSQGGPVGTQGEIHAYIAVLEATYKFGGNKSVRAVAQHLFDKDGEKNITAEDGSFIDASRIDGNWAGGVVEYNFNSNYSLYVADSWNYGGQGEEHYYNIGGSYTKGRVRAAMNYGRQRGGLICVGGVCRFVPTNTGVSANLVVSF</sequence>
<dbReference type="Pfam" id="PF19494">
    <property type="entry name" value="DUF6029"/>
    <property type="match status" value="1"/>
</dbReference>
<gene>
    <name evidence="2" type="ORF">ULMA_19570</name>
</gene>
<reference evidence="2 3" key="1">
    <citation type="submission" date="2019-08" db="EMBL/GenBank/DDBJ databases">
        <title>Draft genome sequence of Ulvibacter marinus type strain NBRC 109484.</title>
        <authorList>
            <person name="Kawano K."/>
            <person name="Ushijima N."/>
            <person name="Kihara M."/>
            <person name="Itoh H."/>
        </authorList>
    </citation>
    <scope>NUCLEOTIDE SEQUENCE [LARGE SCALE GENOMIC DNA]</scope>
    <source>
        <strain evidence="2 3">NBRC 109484</strain>
    </source>
</reference>
<comment type="caution">
    <text evidence="2">The sequence shown here is derived from an EMBL/GenBank/DDBJ whole genome shotgun (WGS) entry which is preliminary data.</text>
</comment>
<protein>
    <recommendedName>
        <fullName evidence="4">DUF5723 domain-containing protein</fullName>
    </recommendedName>
</protein>
<evidence type="ECO:0000313" key="2">
    <source>
        <dbReference type="EMBL" id="GER59849.1"/>
    </source>
</evidence>
<proteinExistence type="predicted"/>
<keyword evidence="1" id="KW-0732">Signal</keyword>
<dbReference type="AlphaFoldDB" id="A0A5J4IQ46"/>
<evidence type="ECO:0000313" key="3">
    <source>
        <dbReference type="Proteomes" id="UP000326509"/>
    </source>
</evidence>
<dbReference type="InterPro" id="IPR046070">
    <property type="entry name" value="DUF6029"/>
</dbReference>
<name>A0A5J4IQ46_9FLAO</name>
<evidence type="ECO:0008006" key="4">
    <source>
        <dbReference type="Google" id="ProtNLM"/>
    </source>
</evidence>
<organism evidence="2 3">
    <name type="scientific">Patiriisocius marinus</name>
    <dbReference type="NCBI Taxonomy" id="1397112"/>
    <lineage>
        <taxon>Bacteria</taxon>
        <taxon>Pseudomonadati</taxon>
        <taxon>Bacteroidota</taxon>
        <taxon>Flavobacteriia</taxon>
        <taxon>Flavobacteriales</taxon>
        <taxon>Flavobacteriaceae</taxon>
        <taxon>Patiriisocius</taxon>
    </lineage>
</organism>
<feature type="chain" id="PRO_5023844690" description="DUF5723 domain-containing protein" evidence="1">
    <location>
        <begin position="28"/>
        <end position="574"/>
    </location>
</feature>
<accession>A0A5J4IQ46</accession>
<dbReference type="EMBL" id="BKCG01000004">
    <property type="protein sequence ID" value="GER59849.1"/>
    <property type="molecule type" value="Genomic_DNA"/>
</dbReference>
<keyword evidence="3" id="KW-1185">Reference proteome</keyword>